<dbReference type="GO" id="GO:0005524">
    <property type="term" value="F:ATP binding"/>
    <property type="evidence" value="ECO:0007669"/>
    <property type="project" value="InterPro"/>
</dbReference>
<accession>A0A0R3SE28</accession>
<organism evidence="7">
    <name type="scientific">Hymenolepis diminuta</name>
    <name type="common">Rat tapeworm</name>
    <dbReference type="NCBI Taxonomy" id="6216"/>
    <lineage>
        <taxon>Eukaryota</taxon>
        <taxon>Metazoa</taxon>
        <taxon>Spiralia</taxon>
        <taxon>Lophotrochozoa</taxon>
        <taxon>Platyhelminthes</taxon>
        <taxon>Cestoda</taxon>
        <taxon>Eucestoda</taxon>
        <taxon>Cyclophyllidea</taxon>
        <taxon>Hymenolepididae</taxon>
        <taxon>Hymenolepis</taxon>
    </lineage>
</organism>
<feature type="domain" description="Rab-GAP TBC" evidence="2">
    <location>
        <begin position="510"/>
        <end position="724"/>
    </location>
</feature>
<dbReference type="GO" id="GO:0004672">
    <property type="term" value="F:protein kinase activity"/>
    <property type="evidence" value="ECO:0007669"/>
    <property type="project" value="InterPro"/>
</dbReference>
<dbReference type="PROSITE" id="PS50086">
    <property type="entry name" value="TBC_RABGAP"/>
    <property type="match status" value="1"/>
</dbReference>
<dbReference type="InterPro" id="IPR036873">
    <property type="entry name" value="Rhodanese-like_dom_sf"/>
</dbReference>
<dbReference type="Gene3D" id="1.10.510.10">
    <property type="entry name" value="Transferase(Phosphotransferase) domain 1"/>
    <property type="match status" value="1"/>
</dbReference>
<dbReference type="SMART" id="SM00164">
    <property type="entry name" value="TBC"/>
    <property type="match status" value="1"/>
</dbReference>
<dbReference type="PROSITE" id="PS50011">
    <property type="entry name" value="PROTEIN_KINASE_DOM"/>
    <property type="match status" value="1"/>
</dbReference>
<dbReference type="Proteomes" id="UP000274504">
    <property type="component" value="Unassembled WGS sequence"/>
</dbReference>
<name>A0A0R3SE28_HYMDI</name>
<dbReference type="InterPro" id="IPR000195">
    <property type="entry name" value="Rab-GAP-TBC_dom"/>
</dbReference>
<evidence type="ECO:0000259" key="2">
    <source>
        <dbReference type="PROSITE" id="PS50086"/>
    </source>
</evidence>
<evidence type="ECO:0000313" key="7">
    <source>
        <dbReference type="WBParaSite" id="HDID_0000299301-mRNA-1"/>
    </source>
</evidence>
<evidence type="ECO:0000313" key="4">
    <source>
        <dbReference type="EMBL" id="VUZ43267.1"/>
    </source>
</evidence>
<dbReference type="InterPro" id="IPR000719">
    <property type="entry name" value="Prot_kinase_dom"/>
</dbReference>
<dbReference type="Pfam" id="PF00566">
    <property type="entry name" value="RabGAP-TBC"/>
    <property type="match status" value="1"/>
</dbReference>
<dbReference type="OrthoDB" id="1668230at2759"/>
<dbReference type="InterPro" id="IPR050302">
    <property type="entry name" value="Rab_GAP_TBC_domain"/>
</dbReference>
<reference evidence="4 6" key="3">
    <citation type="submission" date="2019-07" db="EMBL/GenBank/DDBJ databases">
        <authorList>
            <person name="Jastrzebski P J."/>
            <person name="Paukszto L."/>
            <person name="Jastrzebski P J."/>
        </authorList>
    </citation>
    <scope>NUCLEOTIDE SEQUENCE [LARGE SCALE GENOMIC DNA]</scope>
    <source>
        <strain evidence="4 6">WMS-il1</strain>
    </source>
</reference>
<dbReference type="Gene3D" id="1.10.8.270">
    <property type="entry name" value="putative rabgap domain of human tbc1 domain family member 14 like domains"/>
    <property type="match status" value="1"/>
</dbReference>
<evidence type="ECO:0000313" key="5">
    <source>
        <dbReference type="Proteomes" id="UP000274504"/>
    </source>
</evidence>
<sequence length="1045" mass="117614">MVMDADRLFYKPQETSLNLGLSCLIASGSFISNSSNESSRIPCTISCVSRLVDLRRLRHPNIARYLDAQCDKHRRIYLVTEHYYSDFSQLNPPVKLASDFNWILKRFQDCLQGLLYLESNGIVTGNLNPSSLLIDGNGNVKITNYGTFYVSRWGLDLDFPVIDLRYSSPEVLLYAESCTKSQNCSIIDPSCPLDSRSDLWALALIFTEILHFPLLPFDPKTLLQSLLKSLNSTHSFFDQIIQSNQTVLPQLSGKIEIFDTVFRLCLTLDARIRPCLIEVQKYFSEISNDLEVVSFENFYESLECKKQENGSEKDYETALRFLRSRDDPAECYYYWQLAGGGIDLAATFLRGVNGSDYLRPPILRLPIFFMALPPMEVWSQYNQPTRLKYCPTIVPLPAERLLKRLSLMPAQSLYPLLFPHTYSCLDKATLIESLELTGLEECWNLEVTPSAHLPKHELNVAQTCDAMAFQPVLVKQADVEYQVMRICLIRRLLRGMPSTVTRLLLEARFDIPPFLRAEVWSALLAVGSSYGDNMSRRKIEAALSLASTIPTQSSSSPKSFLKPRIGLSDQVMGQINVDLPRCHAYDLLIGSPLGQHRLRSVLVAALLANEDRFEYTQGMDSLAAVFTRLFFPDPTSATHCLSNLLTSPRLINFFARRRFTAGLQAYFCTLLRLLAFHVPAVAAHFARLGVPLTGLTAGWMYTLFAHSMPLDRTELLWDRLLASPSPLPMLVYVAIFYQVNQQCQLLKMNQESICTLLSNFPDFNLDQCLEHALMFAAATPISLTTTTQQQLQQEVRSQCGGGHDDGWMNYLTRSLQNFNRTHAKMLSTYAESNMRANGSKHQRGYCLSCLSSWPTHMDAITQNSSSTSAGESSEVLNQLRNPAPSSGVTFNRSDIDYQRINSSLVPLIDPADALQQLSRTDVVLVDMRSKEDYTRGCLMQSIHYTFTDEVEAGVLYLTSCQVWFEATVVRNTANPRGVVTNAQSPGLVMILQRSTNSTDELHDAASSLACCLIQHAIDRVCVIRGGTRALFSLPQITDYFVSPRT</sequence>
<dbReference type="STRING" id="6216.A0A0R3SE28"/>
<dbReference type="Proteomes" id="UP000321570">
    <property type="component" value="Unassembled WGS sequence"/>
</dbReference>
<dbReference type="SUPFAM" id="SSF56112">
    <property type="entry name" value="Protein kinase-like (PK-like)"/>
    <property type="match status" value="1"/>
</dbReference>
<dbReference type="EMBL" id="UYSG01000829">
    <property type="protein sequence ID" value="VDL25208.1"/>
    <property type="molecule type" value="Genomic_DNA"/>
</dbReference>
<evidence type="ECO:0000259" key="1">
    <source>
        <dbReference type="PROSITE" id="PS50011"/>
    </source>
</evidence>
<dbReference type="GO" id="GO:0005096">
    <property type="term" value="F:GTPase activator activity"/>
    <property type="evidence" value="ECO:0007669"/>
    <property type="project" value="TreeGrafter"/>
</dbReference>
<dbReference type="WBParaSite" id="HDID_0000299301-mRNA-1">
    <property type="protein sequence ID" value="HDID_0000299301-mRNA-1"/>
    <property type="gene ID" value="HDID_0000299301"/>
</dbReference>
<dbReference type="InterPro" id="IPR011009">
    <property type="entry name" value="Kinase-like_dom_sf"/>
</dbReference>
<proteinExistence type="predicted"/>
<dbReference type="EMBL" id="CABIJS010000111">
    <property type="protein sequence ID" value="VUZ43267.1"/>
    <property type="molecule type" value="Genomic_DNA"/>
</dbReference>
<dbReference type="Pfam" id="PF00069">
    <property type="entry name" value="Pkinase"/>
    <property type="match status" value="1"/>
</dbReference>
<dbReference type="GO" id="GO:0031267">
    <property type="term" value="F:small GTPase binding"/>
    <property type="evidence" value="ECO:0007669"/>
    <property type="project" value="TreeGrafter"/>
</dbReference>
<dbReference type="SMART" id="SM00220">
    <property type="entry name" value="S_TKc"/>
    <property type="match status" value="1"/>
</dbReference>
<dbReference type="PANTHER" id="PTHR47219:SF9">
    <property type="entry name" value="GTPASE ACTIVATING PROTEIN AND CENTROSOME-ASSOCIATED, ISOFORM B"/>
    <property type="match status" value="1"/>
</dbReference>
<dbReference type="Gene3D" id="1.10.472.80">
    <property type="entry name" value="Ypt/Rab-GAP domain of gyp1p, domain 3"/>
    <property type="match status" value="1"/>
</dbReference>
<dbReference type="AlphaFoldDB" id="A0A0R3SE28"/>
<evidence type="ECO:0000313" key="3">
    <source>
        <dbReference type="EMBL" id="VDL25208.1"/>
    </source>
</evidence>
<dbReference type="SUPFAM" id="SSF52821">
    <property type="entry name" value="Rhodanese/Cell cycle control phosphatase"/>
    <property type="match status" value="1"/>
</dbReference>
<dbReference type="InterPro" id="IPR035969">
    <property type="entry name" value="Rab-GAP_TBC_sf"/>
</dbReference>
<gene>
    <name evidence="3" type="ORF">HDID_LOCUS2991</name>
    <name evidence="4" type="ORF">WMSIL1_LOCUS3598</name>
</gene>
<feature type="domain" description="Protein kinase" evidence="1">
    <location>
        <begin position="1"/>
        <end position="283"/>
    </location>
</feature>
<protein>
    <submittedName>
        <fullName evidence="7">TBC domain-containing protein kinase-like protein</fullName>
    </submittedName>
</protein>
<reference evidence="3 5" key="2">
    <citation type="submission" date="2018-11" db="EMBL/GenBank/DDBJ databases">
        <authorList>
            <consortium name="Pathogen Informatics"/>
        </authorList>
    </citation>
    <scope>NUCLEOTIDE SEQUENCE [LARGE SCALE GENOMIC DNA]</scope>
</reference>
<evidence type="ECO:0000313" key="6">
    <source>
        <dbReference type="Proteomes" id="UP000321570"/>
    </source>
</evidence>
<keyword evidence="6" id="KW-1185">Reference proteome</keyword>
<dbReference type="SUPFAM" id="SSF47923">
    <property type="entry name" value="Ypt/Rab-GAP domain of gyp1p"/>
    <property type="match status" value="2"/>
</dbReference>
<dbReference type="PANTHER" id="PTHR47219">
    <property type="entry name" value="RAB GTPASE-ACTIVATING PROTEIN 1-LIKE"/>
    <property type="match status" value="1"/>
</dbReference>
<reference evidence="7" key="1">
    <citation type="submission" date="2016-04" db="UniProtKB">
        <authorList>
            <consortium name="WormBaseParasite"/>
        </authorList>
    </citation>
    <scope>IDENTIFICATION</scope>
</reference>